<protein>
    <recommendedName>
        <fullName evidence="3">CCR4-NOT transcription complex subunit 10</fullName>
    </recommendedName>
</protein>
<evidence type="ECO:0008006" key="3">
    <source>
        <dbReference type="Google" id="ProtNLM"/>
    </source>
</evidence>
<dbReference type="Proteomes" id="UP001431209">
    <property type="component" value="Unassembled WGS sequence"/>
</dbReference>
<dbReference type="GO" id="GO:0006402">
    <property type="term" value="P:mRNA catabolic process"/>
    <property type="evidence" value="ECO:0007669"/>
    <property type="project" value="TreeGrafter"/>
</dbReference>
<dbReference type="InterPro" id="IPR039740">
    <property type="entry name" value="CNOT10"/>
</dbReference>
<dbReference type="GO" id="GO:0017148">
    <property type="term" value="P:negative regulation of translation"/>
    <property type="evidence" value="ECO:0007669"/>
    <property type="project" value="TreeGrafter"/>
</dbReference>
<accession>A0AAW2YTJ1</accession>
<gene>
    <name evidence="1" type="ORF">AKO1_011057</name>
</gene>
<proteinExistence type="predicted"/>
<dbReference type="GO" id="GO:0030014">
    <property type="term" value="C:CCR4-NOT complex"/>
    <property type="evidence" value="ECO:0007669"/>
    <property type="project" value="InterPro"/>
</dbReference>
<dbReference type="PANTHER" id="PTHR12979:SF5">
    <property type="entry name" value="CCR4-NOT TRANSCRIPTION COMPLEX SUBUNIT 10"/>
    <property type="match status" value="1"/>
</dbReference>
<keyword evidence="2" id="KW-1185">Reference proteome</keyword>
<sequence>MQKPYLSQMFFNKGLVVSDGASQIEKGILFYNAGVQSIRNCAYQAAFNHLVEASFVMYNNPLLWVRIAECCIAYCQDNHDTNQTNRVKVYYGDNEEREMAVLLPTFATPVNSSLYYEKNTFVPVEDVFGFEMLTSKNVRQDIGEISMGTANVCLRNAMTLMMSSKNFHPLIEHILVKSAYVSLELCDPLSCLNDCKRLLSFSQCSQISRIAAICYGFEALCALDQAQQCFHLVPTQEMQQIFLDMKKSQIQEPLLSLHQSLLLNVAIVYITQGQFKEAQEMINGVNSILSKQEKRPADIAHIMYLSQVYILISVGDKKRAIEYILQK</sequence>
<dbReference type="AlphaFoldDB" id="A0AAW2YTJ1"/>
<evidence type="ECO:0000313" key="1">
    <source>
        <dbReference type="EMBL" id="KAL0480460.1"/>
    </source>
</evidence>
<evidence type="ECO:0000313" key="2">
    <source>
        <dbReference type="Proteomes" id="UP001431209"/>
    </source>
</evidence>
<reference evidence="1 2" key="1">
    <citation type="submission" date="2024-03" db="EMBL/GenBank/DDBJ databases">
        <title>The Acrasis kona genome and developmental transcriptomes reveal deep origins of eukaryotic multicellular pathways.</title>
        <authorList>
            <person name="Sheikh S."/>
            <person name="Fu C.-J."/>
            <person name="Brown M.W."/>
            <person name="Baldauf S.L."/>
        </authorList>
    </citation>
    <scope>NUCLEOTIDE SEQUENCE [LARGE SCALE GENOMIC DNA]</scope>
    <source>
        <strain evidence="1 2">ATCC MYA-3509</strain>
    </source>
</reference>
<organism evidence="1 2">
    <name type="scientific">Acrasis kona</name>
    <dbReference type="NCBI Taxonomy" id="1008807"/>
    <lineage>
        <taxon>Eukaryota</taxon>
        <taxon>Discoba</taxon>
        <taxon>Heterolobosea</taxon>
        <taxon>Tetramitia</taxon>
        <taxon>Eutetramitia</taxon>
        <taxon>Acrasidae</taxon>
        <taxon>Acrasis</taxon>
    </lineage>
</organism>
<dbReference type="EMBL" id="JAOPGA020000657">
    <property type="protein sequence ID" value="KAL0480460.1"/>
    <property type="molecule type" value="Genomic_DNA"/>
</dbReference>
<dbReference type="PANTHER" id="PTHR12979">
    <property type="entry name" value="CCR4-NOT TRANSCRIPTION COMPLEX SUBUNIT 10"/>
    <property type="match status" value="1"/>
</dbReference>
<name>A0AAW2YTJ1_9EUKA</name>
<comment type="caution">
    <text evidence="1">The sequence shown here is derived from an EMBL/GenBank/DDBJ whole genome shotgun (WGS) entry which is preliminary data.</text>
</comment>